<reference evidence="1" key="1">
    <citation type="journal article" date="2023" name="G3 (Bethesda)">
        <title>A reference genome for the long-term kleptoplast-retaining sea slug Elysia crispata morphotype clarki.</title>
        <authorList>
            <person name="Eastman K.E."/>
            <person name="Pendleton A.L."/>
            <person name="Shaikh M.A."/>
            <person name="Suttiyut T."/>
            <person name="Ogas R."/>
            <person name="Tomko P."/>
            <person name="Gavelis G."/>
            <person name="Widhalm J.R."/>
            <person name="Wisecaver J.H."/>
        </authorList>
    </citation>
    <scope>NUCLEOTIDE SEQUENCE</scope>
    <source>
        <strain evidence="1">ECLA1</strain>
    </source>
</reference>
<organism evidence="1 2">
    <name type="scientific">Elysia crispata</name>
    <name type="common">lettuce slug</name>
    <dbReference type="NCBI Taxonomy" id="231223"/>
    <lineage>
        <taxon>Eukaryota</taxon>
        <taxon>Metazoa</taxon>
        <taxon>Spiralia</taxon>
        <taxon>Lophotrochozoa</taxon>
        <taxon>Mollusca</taxon>
        <taxon>Gastropoda</taxon>
        <taxon>Heterobranchia</taxon>
        <taxon>Euthyneura</taxon>
        <taxon>Panpulmonata</taxon>
        <taxon>Sacoglossa</taxon>
        <taxon>Placobranchoidea</taxon>
        <taxon>Plakobranchidae</taxon>
        <taxon>Elysia</taxon>
    </lineage>
</organism>
<proteinExistence type="predicted"/>
<sequence length="88" mass="9610">MCITPRLVGPRGRGRGGVYCDLHTSQGRTAHSIPQFPVPCNTRGSWSTRGVRVSGHSGGRCVGLGVQFLVIRHQEKVWVELETKALVD</sequence>
<evidence type="ECO:0000313" key="2">
    <source>
        <dbReference type="Proteomes" id="UP001283361"/>
    </source>
</evidence>
<keyword evidence="2" id="KW-1185">Reference proteome</keyword>
<dbReference type="EMBL" id="JAWDGP010004940">
    <property type="protein sequence ID" value="KAK3760812.1"/>
    <property type="molecule type" value="Genomic_DNA"/>
</dbReference>
<protein>
    <submittedName>
        <fullName evidence="1">Uncharacterized protein</fullName>
    </submittedName>
</protein>
<dbReference type="AlphaFoldDB" id="A0AAE0Z2S4"/>
<comment type="caution">
    <text evidence="1">The sequence shown here is derived from an EMBL/GenBank/DDBJ whole genome shotgun (WGS) entry which is preliminary data.</text>
</comment>
<name>A0AAE0Z2S4_9GAST</name>
<evidence type="ECO:0000313" key="1">
    <source>
        <dbReference type="EMBL" id="KAK3760812.1"/>
    </source>
</evidence>
<gene>
    <name evidence="1" type="ORF">RRG08_020064</name>
</gene>
<accession>A0AAE0Z2S4</accession>
<dbReference type="Proteomes" id="UP001283361">
    <property type="component" value="Unassembled WGS sequence"/>
</dbReference>